<comment type="subcellular location">
    <subcellularLocation>
        <location evidence="9">Cell membrane</location>
        <topology evidence="9">Multi-pass membrane protein</topology>
    </subcellularLocation>
</comment>
<accession>A0A520MXZ6</accession>
<keyword evidence="7 9" id="KW-1133">Transmembrane helix</keyword>
<dbReference type="NCBIfam" id="TIGR00077">
    <property type="entry name" value="lspA"/>
    <property type="match status" value="1"/>
</dbReference>
<dbReference type="GO" id="GO:0006508">
    <property type="term" value="P:proteolysis"/>
    <property type="evidence" value="ECO:0007669"/>
    <property type="project" value="UniProtKB-KW"/>
</dbReference>
<proteinExistence type="inferred from homology"/>
<evidence type="ECO:0000256" key="7">
    <source>
        <dbReference type="ARBA" id="ARBA00022989"/>
    </source>
</evidence>
<evidence type="ECO:0000256" key="6">
    <source>
        <dbReference type="ARBA" id="ARBA00022801"/>
    </source>
</evidence>
<evidence type="ECO:0000256" key="11">
    <source>
        <dbReference type="RuleBase" id="RU004181"/>
    </source>
</evidence>
<dbReference type="GO" id="GO:0005886">
    <property type="term" value="C:plasma membrane"/>
    <property type="evidence" value="ECO:0007669"/>
    <property type="project" value="UniProtKB-SubCell"/>
</dbReference>
<dbReference type="Pfam" id="PF01252">
    <property type="entry name" value="Peptidase_A8"/>
    <property type="match status" value="1"/>
</dbReference>
<feature type="active site" evidence="9">
    <location>
        <position position="134"/>
    </location>
</feature>
<comment type="caution">
    <text evidence="12">The sequence shown here is derived from an EMBL/GenBank/DDBJ whole genome shotgun (WGS) entry which is preliminary data.</text>
</comment>
<evidence type="ECO:0000256" key="2">
    <source>
        <dbReference type="ARBA" id="ARBA00022475"/>
    </source>
</evidence>
<organism evidence="12 13">
    <name type="scientific">SAR86 cluster bacterium</name>
    <dbReference type="NCBI Taxonomy" id="2030880"/>
    <lineage>
        <taxon>Bacteria</taxon>
        <taxon>Pseudomonadati</taxon>
        <taxon>Pseudomonadota</taxon>
        <taxon>Gammaproteobacteria</taxon>
        <taxon>SAR86 cluster</taxon>
    </lineage>
</organism>
<evidence type="ECO:0000256" key="5">
    <source>
        <dbReference type="ARBA" id="ARBA00022750"/>
    </source>
</evidence>
<evidence type="ECO:0000313" key="13">
    <source>
        <dbReference type="Proteomes" id="UP000318710"/>
    </source>
</evidence>
<dbReference type="PRINTS" id="PR00781">
    <property type="entry name" value="LIPOSIGPTASE"/>
</dbReference>
<feature type="active site" evidence="9">
    <location>
        <position position="116"/>
    </location>
</feature>
<dbReference type="EC" id="3.4.23.36" evidence="9"/>
<feature type="transmembrane region" description="Helical" evidence="9">
    <location>
        <begin position="62"/>
        <end position="80"/>
    </location>
</feature>
<keyword evidence="6 9" id="KW-0378">Hydrolase</keyword>
<gene>
    <name evidence="9 12" type="primary">lspA</name>
    <name evidence="12" type="ORF">EVA93_04435</name>
</gene>
<reference evidence="12 13" key="1">
    <citation type="submission" date="2019-02" db="EMBL/GenBank/DDBJ databases">
        <title>Prokaryotic population dynamics and viral predation in marine succession experiment using metagenomics: the confinement effect.</title>
        <authorList>
            <person name="Haro-Moreno J.M."/>
            <person name="Rodriguez-Valera F."/>
            <person name="Lopez-Perez M."/>
        </authorList>
    </citation>
    <scope>NUCLEOTIDE SEQUENCE [LARGE SCALE GENOMIC DNA]</scope>
    <source>
        <strain evidence="12">MED-G160</strain>
    </source>
</reference>
<evidence type="ECO:0000256" key="10">
    <source>
        <dbReference type="RuleBase" id="RU000594"/>
    </source>
</evidence>
<dbReference type="EMBL" id="SHBF01000033">
    <property type="protein sequence ID" value="RZO26081.1"/>
    <property type="molecule type" value="Genomic_DNA"/>
</dbReference>
<dbReference type="HAMAP" id="MF_00161">
    <property type="entry name" value="LspA"/>
    <property type="match status" value="1"/>
</dbReference>
<dbReference type="PANTHER" id="PTHR33695">
    <property type="entry name" value="LIPOPROTEIN SIGNAL PEPTIDASE"/>
    <property type="match status" value="1"/>
</dbReference>
<keyword evidence="3 9" id="KW-0645">Protease</keyword>
<evidence type="ECO:0000313" key="12">
    <source>
        <dbReference type="EMBL" id="RZO26081.1"/>
    </source>
</evidence>
<dbReference type="InterPro" id="IPR001872">
    <property type="entry name" value="Peptidase_A8"/>
</dbReference>
<dbReference type="AlphaFoldDB" id="A0A520MXZ6"/>
<protein>
    <recommendedName>
        <fullName evidence="9">Lipoprotein signal peptidase</fullName>
        <ecNumber evidence="9">3.4.23.36</ecNumber>
    </recommendedName>
    <alternativeName>
        <fullName evidence="9">Prolipoprotein signal peptidase</fullName>
    </alternativeName>
    <alternativeName>
        <fullName evidence="9">Signal peptidase II</fullName>
        <shortName evidence="9">SPase II</shortName>
    </alternativeName>
</protein>
<comment type="pathway">
    <text evidence="9">Protein modification; lipoprotein biosynthesis (signal peptide cleavage).</text>
</comment>
<comment type="catalytic activity">
    <reaction evidence="9 10">
        <text>Release of signal peptides from bacterial membrane prolipoproteins. Hydrolyzes -Xaa-Yaa-Zaa-|-(S,diacylglyceryl)Cys-, in which Xaa is hydrophobic (preferably Leu), and Yaa (Ala or Ser) and Zaa (Gly or Ala) have small, neutral side chains.</text>
        <dbReference type="EC" id="3.4.23.36"/>
    </reaction>
</comment>
<evidence type="ECO:0000256" key="9">
    <source>
        <dbReference type="HAMAP-Rule" id="MF_00161"/>
    </source>
</evidence>
<dbReference type="GO" id="GO:0004190">
    <property type="term" value="F:aspartic-type endopeptidase activity"/>
    <property type="evidence" value="ECO:0007669"/>
    <property type="project" value="UniProtKB-UniRule"/>
</dbReference>
<comment type="similarity">
    <text evidence="1 9 11">Belongs to the peptidase A8 family.</text>
</comment>
<dbReference type="Proteomes" id="UP000318710">
    <property type="component" value="Unassembled WGS sequence"/>
</dbReference>
<dbReference type="PROSITE" id="PS00855">
    <property type="entry name" value="SPASE_II"/>
    <property type="match status" value="1"/>
</dbReference>
<dbReference type="UniPathway" id="UPA00665"/>
<keyword evidence="8 9" id="KW-0472">Membrane</keyword>
<feature type="transmembrane region" description="Helical" evidence="9">
    <location>
        <begin position="122"/>
        <end position="147"/>
    </location>
</feature>
<evidence type="ECO:0000256" key="4">
    <source>
        <dbReference type="ARBA" id="ARBA00022692"/>
    </source>
</evidence>
<evidence type="ECO:0000256" key="8">
    <source>
        <dbReference type="ARBA" id="ARBA00023136"/>
    </source>
</evidence>
<keyword evidence="2 9" id="KW-1003">Cell membrane</keyword>
<feature type="transmembrane region" description="Helical" evidence="9">
    <location>
        <begin position="6"/>
        <end position="24"/>
    </location>
</feature>
<evidence type="ECO:0000256" key="3">
    <source>
        <dbReference type="ARBA" id="ARBA00022670"/>
    </source>
</evidence>
<feature type="transmembrane region" description="Helical" evidence="9">
    <location>
        <begin position="36"/>
        <end position="56"/>
    </location>
</feature>
<keyword evidence="4 9" id="KW-0812">Transmembrane</keyword>
<evidence type="ECO:0000256" key="1">
    <source>
        <dbReference type="ARBA" id="ARBA00006139"/>
    </source>
</evidence>
<sequence length="154" mass="17638">MYNYRFILIIFLLVCFDIFTKVIANNSLLFGQSVDTVFPFIELLLIFNSGIAFGIFDNKGELASNLLLIVTILITLYLLWMIIYETKDRNKLALSFITGGAIGNVLDRINDGSVTDFLHLKIYNYSLFVFNLADAFITIGAILIIYFEFKDYLK</sequence>
<keyword evidence="5 9" id="KW-0064">Aspartyl protease</keyword>
<name>A0A520MXZ6_9GAMM</name>
<comment type="function">
    <text evidence="9 10">This protein specifically catalyzes the removal of signal peptides from prolipoproteins.</text>
</comment>
<dbReference type="PANTHER" id="PTHR33695:SF1">
    <property type="entry name" value="LIPOPROTEIN SIGNAL PEPTIDASE"/>
    <property type="match status" value="1"/>
</dbReference>